<evidence type="ECO:0000256" key="1">
    <source>
        <dbReference type="SAM" id="MobiDB-lite"/>
    </source>
</evidence>
<accession>A0AAD5JJ90</accession>
<dbReference type="EMBL" id="JAJSOW010000001">
    <property type="protein sequence ID" value="KAI9200720.1"/>
    <property type="molecule type" value="Genomic_DNA"/>
</dbReference>
<evidence type="ECO:0000313" key="3">
    <source>
        <dbReference type="Proteomes" id="UP001064489"/>
    </source>
</evidence>
<evidence type="ECO:0000313" key="2">
    <source>
        <dbReference type="EMBL" id="KAI9200720.1"/>
    </source>
</evidence>
<comment type="caution">
    <text evidence="2">The sequence shown here is derived from an EMBL/GenBank/DDBJ whole genome shotgun (WGS) entry which is preliminary data.</text>
</comment>
<gene>
    <name evidence="2" type="ORF">LWI28_012285</name>
</gene>
<organism evidence="2 3">
    <name type="scientific">Acer negundo</name>
    <name type="common">Box elder</name>
    <dbReference type="NCBI Taxonomy" id="4023"/>
    <lineage>
        <taxon>Eukaryota</taxon>
        <taxon>Viridiplantae</taxon>
        <taxon>Streptophyta</taxon>
        <taxon>Embryophyta</taxon>
        <taxon>Tracheophyta</taxon>
        <taxon>Spermatophyta</taxon>
        <taxon>Magnoliopsida</taxon>
        <taxon>eudicotyledons</taxon>
        <taxon>Gunneridae</taxon>
        <taxon>Pentapetalae</taxon>
        <taxon>rosids</taxon>
        <taxon>malvids</taxon>
        <taxon>Sapindales</taxon>
        <taxon>Sapindaceae</taxon>
        <taxon>Hippocastanoideae</taxon>
        <taxon>Acereae</taxon>
        <taxon>Acer</taxon>
    </lineage>
</organism>
<reference evidence="2" key="1">
    <citation type="journal article" date="2022" name="Plant J.">
        <title>Strategies of tolerance reflected in two North American maple genomes.</title>
        <authorList>
            <person name="McEvoy S.L."/>
            <person name="Sezen U.U."/>
            <person name="Trouern-Trend A."/>
            <person name="McMahon S.M."/>
            <person name="Schaberg P.G."/>
            <person name="Yang J."/>
            <person name="Wegrzyn J.L."/>
            <person name="Swenson N.G."/>
        </authorList>
    </citation>
    <scope>NUCLEOTIDE SEQUENCE</scope>
    <source>
        <strain evidence="2">91603</strain>
    </source>
</reference>
<sequence length="201" mass="22428">MLVLIELILEVFFQEDSTPWFYGQGQQNRATELRSVYLLVEVIELASLVKHASLVGGTWVEAPLGEELALTVDAPLVVASLKIGVMQASLVATSSLLSSKTPQARSFSLVVEEATMALGDSPPPATSNPDLDPPTNRDDNHKMKNIKIDRKRIWIWIWIHWANVSYIYQQLKSIMLALSGFYRLYLLYLQQLSKPPGSGSN</sequence>
<protein>
    <submittedName>
        <fullName evidence="2">Uncharacterized protein</fullName>
    </submittedName>
</protein>
<keyword evidence="3" id="KW-1185">Reference proteome</keyword>
<dbReference type="AlphaFoldDB" id="A0AAD5JJ90"/>
<reference evidence="2" key="2">
    <citation type="submission" date="2023-02" db="EMBL/GenBank/DDBJ databases">
        <authorList>
            <person name="Swenson N.G."/>
            <person name="Wegrzyn J.L."/>
            <person name="Mcevoy S.L."/>
        </authorList>
    </citation>
    <scope>NUCLEOTIDE SEQUENCE</scope>
    <source>
        <strain evidence="2">91603</strain>
        <tissue evidence="2">Leaf</tissue>
    </source>
</reference>
<name>A0AAD5JJ90_ACENE</name>
<feature type="region of interest" description="Disordered" evidence="1">
    <location>
        <begin position="118"/>
        <end position="142"/>
    </location>
</feature>
<proteinExistence type="predicted"/>
<dbReference type="Proteomes" id="UP001064489">
    <property type="component" value="Chromosome 9"/>
</dbReference>